<feature type="domain" description="DUF58" evidence="1">
    <location>
        <begin position="64"/>
        <end position="247"/>
    </location>
</feature>
<proteinExistence type="predicted"/>
<evidence type="ECO:0000313" key="2">
    <source>
        <dbReference type="EMBL" id="MEL0659166.1"/>
    </source>
</evidence>
<dbReference type="RefSeq" id="WP_341627747.1">
    <property type="nucleotide sequence ID" value="NZ_JBAKBA010000016.1"/>
</dbReference>
<keyword evidence="3" id="KW-1185">Reference proteome</keyword>
<comment type="caution">
    <text evidence="2">The sequence shown here is derived from an EMBL/GenBank/DDBJ whole genome shotgun (WGS) entry which is preliminary data.</text>
</comment>
<evidence type="ECO:0000313" key="3">
    <source>
        <dbReference type="Proteomes" id="UP001366060"/>
    </source>
</evidence>
<dbReference type="Pfam" id="PF01882">
    <property type="entry name" value="DUF58"/>
    <property type="match status" value="1"/>
</dbReference>
<accession>A0ABU9HC09</accession>
<dbReference type="InterPro" id="IPR002881">
    <property type="entry name" value="DUF58"/>
</dbReference>
<dbReference type="PANTHER" id="PTHR33608">
    <property type="entry name" value="BLL2464 PROTEIN"/>
    <property type="match status" value="1"/>
</dbReference>
<dbReference type="EMBL" id="JBAKBA010000016">
    <property type="protein sequence ID" value="MEL0659166.1"/>
    <property type="molecule type" value="Genomic_DNA"/>
</dbReference>
<reference evidence="2 3" key="1">
    <citation type="submission" date="2024-02" db="EMBL/GenBank/DDBJ databases">
        <title>Bacteria isolated from the canopy kelp, Nereocystis luetkeana.</title>
        <authorList>
            <person name="Pfister C.A."/>
            <person name="Younker I.T."/>
            <person name="Light S.H."/>
        </authorList>
    </citation>
    <scope>NUCLEOTIDE SEQUENCE [LARGE SCALE GENOMIC DNA]</scope>
    <source>
        <strain evidence="2 3">TI.2.07</strain>
    </source>
</reference>
<dbReference type="SUPFAM" id="SSF53300">
    <property type="entry name" value="vWA-like"/>
    <property type="match status" value="1"/>
</dbReference>
<dbReference type="InterPro" id="IPR036465">
    <property type="entry name" value="vWFA_dom_sf"/>
</dbReference>
<protein>
    <submittedName>
        <fullName evidence="2">DUF58 domain-containing protein</fullName>
    </submittedName>
</protein>
<evidence type="ECO:0000259" key="1">
    <source>
        <dbReference type="Pfam" id="PF01882"/>
    </source>
</evidence>
<dbReference type="Proteomes" id="UP001366060">
    <property type="component" value="Unassembled WGS sequence"/>
</dbReference>
<organism evidence="2 3">
    <name type="scientific">Psychromonas arctica</name>
    <dbReference type="NCBI Taxonomy" id="168275"/>
    <lineage>
        <taxon>Bacteria</taxon>
        <taxon>Pseudomonadati</taxon>
        <taxon>Pseudomonadota</taxon>
        <taxon>Gammaproteobacteria</taxon>
        <taxon>Alteromonadales</taxon>
        <taxon>Psychromonadaceae</taxon>
        <taxon>Psychromonas</taxon>
    </lineage>
</organism>
<dbReference type="PANTHER" id="PTHR33608:SF12">
    <property type="entry name" value="DUF58 DOMAIN-CONTAINING PROTEIN"/>
    <property type="match status" value="1"/>
</dbReference>
<name>A0ABU9HC09_9GAMM</name>
<sequence>MNTHIPAIFTNTPYTTGVDLQLAELLSYKQHGKLSLNAKRLPASRQLSGNYLANIKGRGMEFAEVRHYQPGDDVRAIDWAVTARTGKAHTKLFQEEKERPVFLLVDVSDSMIFGSQFVFKSVQACHLASLLSWQAKQRNDRLGGIVFNQQEVAELKPTSRSKGLMAFLHQSQMLCKNVAFKTKQQQSLLLQLKRLSHLVQTGSQVHLISDFSQLDEGCYKLINLMRRHNQVTVWQVSDPLESHLPKQVLQTSLKINSMTGSGFLKNQRQQQSYQEAASQRQQLMENNLLKYGIAHYHISSSIPLLEQFNAYAQ</sequence>
<gene>
    <name evidence="2" type="ORF">V6255_08435</name>
</gene>